<sequence>MKRILSCILAVVFVFTLAFLGASCKEEAVEEVVEEAAEEVEEAAEEVEEVVAEEKLTFVHINASDPADPFISKISIGWKEATEKLGVKSEEYFAYADLAKMIDYTNVAIAANVDGIFVFNSLDAEALHPSIEAAIEKGIAFALVSTRDPVYGPDKVTFVGFDIEEQGYTSGVWLAEQLKDSELVSDVKVAFMAEFNAPYSQMRSSGILRALDDAGITYTASEIYEVGIDLGVAIDKVKSYMLANPDTNALLGMGSLSSPATVMVLQELGYDPGEVKWCGFDLAPEVVTGIQAGSLALICTNVNFSSATTSSTSSAASSTTSSTSSAASSTTSSTASSTASSLQLAPKKASVKTKTTARIHDKILFISPPLEINIFLIKYSLRFVPFKQVSFIMIYISITSCFLKIH</sequence>
<dbReference type="PROSITE" id="PS51257">
    <property type="entry name" value="PROKAR_LIPOPROTEIN"/>
    <property type="match status" value="1"/>
</dbReference>
<dbReference type="EMBL" id="BART01002057">
    <property type="protein sequence ID" value="GAG55874.1"/>
    <property type="molecule type" value="Genomic_DNA"/>
</dbReference>
<dbReference type="Gene3D" id="3.40.50.2300">
    <property type="match status" value="2"/>
</dbReference>
<feature type="domain" description="Periplasmic binding protein" evidence="6">
    <location>
        <begin position="66"/>
        <end position="297"/>
    </location>
</feature>
<dbReference type="GO" id="GO:0030246">
    <property type="term" value="F:carbohydrate binding"/>
    <property type="evidence" value="ECO:0007669"/>
    <property type="project" value="UniProtKB-ARBA"/>
</dbReference>
<evidence type="ECO:0000313" key="7">
    <source>
        <dbReference type="EMBL" id="GAG55874.1"/>
    </source>
</evidence>
<proteinExistence type="inferred from homology"/>
<reference evidence="7" key="1">
    <citation type="journal article" date="2014" name="Front. Microbiol.">
        <title>High frequency of phylogenetically diverse reductive dehalogenase-homologous genes in deep subseafloor sedimentary metagenomes.</title>
        <authorList>
            <person name="Kawai M."/>
            <person name="Futagami T."/>
            <person name="Toyoda A."/>
            <person name="Takaki Y."/>
            <person name="Nishi S."/>
            <person name="Hori S."/>
            <person name="Arai W."/>
            <person name="Tsubouchi T."/>
            <person name="Morono Y."/>
            <person name="Uchiyama I."/>
            <person name="Ito T."/>
            <person name="Fujiyama A."/>
            <person name="Inagaki F."/>
            <person name="Takami H."/>
        </authorList>
    </citation>
    <scope>NUCLEOTIDE SEQUENCE</scope>
    <source>
        <strain evidence="7">Expedition CK06-06</strain>
    </source>
</reference>
<dbReference type="InterPro" id="IPR028082">
    <property type="entry name" value="Peripla_BP_I"/>
</dbReference>
<protein>
    <recommendedName>
        <fullName evidence="6">Periplasmic binding protein domain-containing protein</fullName>
    </recommendedName>
</protein>
<comment type="caution">
    <text evidence="7">The sequence shown here is derived from an EMBL/GenBank/DDBJ whole genome shotgun (WGS) entry which is preliminary data.</text>
</comment>
<evidence type="ECO:0000259" key="6">
    <source>
        <dbReference type="Pfam" id="PF13407"/>
    </source>
</evidence>
<feature type="region of interest" description="Disordered" evidence="5">
    <location>
        <begin position="309"/>
        <end position="334"/>
    </location>
</feature>
<gene>
    <name evidence="7" type="ORF">S01H4_06599</name>
</gene>
<accession>X0YII9</accession>
<dbReference type="PANTHER" id="PTHR46847">
    <property type="entry name" value="D-ALLOSE-BINDING PERIPLASMIC PROTEIN-RELATED"/>
    <property type="match status" value="1"/>
</dbReference>
<evidence type="ECO:0000256" key="3">
    <source>
        <dbReference type="ARBA" id="ARBA00022729"/>
    </source>
</evidence>
<evidence type="ECO:0000256" key="5">
    <source>
        <dbReference type="SAM" id="MobiDB-lite"/>
    </source>
</evidence>
<dbReference type="Pfam" id="PF13407">
    <property type="entry name" value="Peripla_BP_4"/>
    <property type="match status" value="1"/>
</dbReference>
<name>X0YII9_9ZZZZ</name>
<dbReference type="InterPro" id="IPR025997">
    <property type="entry name" value="SBP_2_dom"/>
</dbReference>
<dbReference type="AlphaFoldDB" id="X0YII9"/>
<dbReference type="SUPFAM" id="SSF53822">
    <property type="entry name" value="Periplasmic binding protein-like I"/>
    <property type="match status" value="1"/>
</dbReference>
<feature type="coiled-coil region" evidence="4">
    <location>
        <begin position="26"/>
        <end position="57"/>
    </location>
</feature>
<dbReference type="PANTHER" id="PTHR46847:SF1">
    <property type="entry name" value="D-ALLOSE-BINDING PERIPLASMIC PROTEIN-RELATED"/>
    <property type="match status" value="1"/>
</dbReference>
<keyword evidence="4" id="KW-0175">Coiled coil</keyword>
<dbReference type="GO" id="GO:0030313">
    <property type="term" value="C:cell envelope"/>
    <property type="evidence" value="ECO:0007669"/>
    <property type="project" value="UniProtKB-SubCell"/>
</dbReference>
<keyword evidence="3" id="KW-0732">Signal</keyword>
<evidence type="ECO:0000256" key="2">
    <source>
        <dbReference type="ARBA" id="ARBA00007639"/>
    </source>
</evidence>
<evidence type="ECO:0000256" key="4">
    <source>
        <dbReference type="SAM" id="Coils"/>
    </source>
</evidence>
<evidence type="ECO:0000256" key="1">
    <source>
        <dbReference type="ARBA" id="ARBA00004196"/>
    </source>
</evidence>
<organism evidence="7">
    <name type="scientific">marine sediment metagenome</name>
    <dbReference type="NCBI Taxonomy" id="412755"/>
    <lineage>
        <taxon>unclassified sequences</taxon>
        <taxon>metagenomes</taxon>
        <taxon>ecological metagenomes</taxon>
    </lineage>
</organism>
<comment type="similarity">
    <text evidence="2">Belongs to the bacterial solute-binding protein 2 family.</text>
</comment>
<comment type="subcellular location">
    <subcellularLocation>
        <location evidence="1">Cell envelope</location>
    </subcellularLocation>
</comment>